<dbReference type="InterPro" id="IPR004087">
    <property type="entry name" value="KH_dom"/>
</dbReference>
<dbReference type="SUPFAM" id="SSF54791">
    <property type="entry name" value="Eukaryotic type KH-domain (KH-domain type I)"/>
    <property type="match status" value="1"/>
</dbReference>
<dbReference type="CDD" id="cd22439">
    <property type="entry name" value="KH-I_PCBP_rpt3"/>
    <property type="match status" value="1"/>
</dbReference>
<gene>
    <name evidence="4" type="ORF">BLA29_012957</name>
</gene>
<dbReference type="PANTHER" id="PTHR10288">
    <property type="entry name" value="KH DOMAIN CONTAINING RNA BINDING PROTEIN"/>
    <property type="match status" value="1"/>
</dbReference>
<dbReference type="GO" id="GO:0010468">
    <property type="term" value="P:regulation of gene expression"/>
    <property type="evidence" value="ECO:0007669"/>
    <property type="project" value="UniProtKB-ARBA"/>
</dbReference>
<evidence type="ECO:0000256" key="1">
    <source>
        <dbReference type="ARBA" id="ARBA00022737"/>
    </source>
</evidence>
<dbReference type="AlphaFoldDB" id="A0A1Y3AP23"/>
<dbReference type="Pfam" id="PF00013">
    <property type="entry name" value="KH_1"/>
    <property type="match status" value="1"/>
</dbReference>
<dbReference type="OrthoDB" id="442947at2759"/>
<dbReference type="InterPro" id="IPR036612">
    <property type="entry name" value="KH_dom_type_1_sf"/>
</dbReference>
<evidence type="ECO:0000256" key="2">
    <source>
        <dbReference type="PROSITE-ProRule" id="PRU00117"/>
    </source>
</evidence>
<organism evidence="4 5">
    <name type="scientific">Euroglyphus maynei</name>
    <name type="common">Mayne's house dust mite</name>
    <dbReference type="NCBI Taxonomy" id="6958"/>
    <lineage>
        <taxon>Eukaryota</taxon>
        <taxon>Metazoa</taxon>
        <taxon>Ecdysozoa</taxon>
        <taxon>Arthropoda</taxon>
        <taxon>Chelicerata</taxon>
        <taxon>Arachnida</taxon>
        <taxon>Acari</taxon>
        <taxon>Acariformes</taxon>
        <taxon>Sarcoptiformes</taxon>
        <taxon>Astigmata</taxon>
        <taxon>Psoroptidia</taxon>
        <taxon>Analgoidea</taxon>
        <taxon>Pyroglyphidae</taxon>
        <taxon>Pyroglyphinae</taxon>
        <taxon>Euroglyphus</taxon>
    </lineage>
</organism>
<keyword evidence="5" id="KW-1185">Reference proteome</keyword>
<accession>A0A1Y3AP23</accession>
<dbReference type="Gene3D" id="3.30.1370.10">
    <property type="entry name" value="K Homology domain, type 1"/>
    <property type="match status" value="1"/>
</dbReference>
<dbReference type="EMBL" id="MUJZ01066843">
    <property type="protein sequence ID" value="OTF70189.1"/>
    <property type="molecule type" value="Genomic_DNA"/>
</dbReference>
<reference evidence="4 5" key="1">
    <citation type="submission" date="2017-03" db="EMBL/GenBank/DDBJ databases">
        <title>Genome Survey of Euroglyphus maynei.</title>
        <authorList>
            <person name="Arlian L.G."/>
            <person name="Morgan M.S."/>
            <person name="Rider S.D."/>
        </authorList>
    </citation>
    <scope>NUCLEOTIDE SEQUENCE [LARGE SCALE GENOMIC DNA]</scope>
    <source>
        <strain evidence="4">Arlian Lab</strain>
        <tissue evidence="4">Whole body</tissue>
    </source>
</reference>
<evidence type="ECO:0000259" key="3">
    <source>
        <dbReference type="SMART" id="SM00322"/>
    </source>
</evidence>
<keyword evidence="1" id="KW-0677">Repeat</keyword>
<protein>
    <submittedName>
        <fullName evidence="4">Poly(Rc) binding protein-like protein</fullName>
    </submittedName>
</protein>
<comment type="caution">
    <text evidence="4">The sequence shown here is derived from an EMBL/GenBank/DDBJ whole genome shotgun (WGS) entry which is preliminary data.</text>
</comment>
<sequence>MVATLTTEMTISNDIIGSVIGKGGSKINEIRQLSGATIKINSSEEGTKDRTITISGTPEAINLAQYLIATR</sequence>
<name>A0A1Y3AP23_EURMA</name>
<feature type="domain" description="K Homology" evidence="3">
    <location>
        <begin position="3"/>
        <end position="71"/>
    </location>
</feature>
<evidence type="ECO:0000313" key="4">
    <source>
        <dbReference type="EMBL" id="OTF70189.1"/>
    </source>
</evidence>
<evidence type="ECO:0000313" key="5">
    <source>
        <dbReference type="Proteomes" id="UP000194236"/>
    </source>
</evidence>
<dbReference type="Proteomes" id="UP000194236">
    <property type="component" value="Unassembled WGS sequence"/>
</dbReference>
<dbReference type="SMART" id="SM00322">
    <property type="entry name" value="KH"/>
    <property type="match status" value="1"/>
</dbReference>
<dbReference type="PROSITE" id="PS50084">
    <property type="entry name" value="KH_TYPE_1"/>
    <property type="match status" value="1"/>
</dbReference>
<dbReference type="GO" id="GO:0003723">
    <property type="term" value="F:RNA binding"/>
    <property type="evidence" value="ECO:0007669"/>
    <property type="project" value="UniProtKB-UniRule"/>
</dbReference>
<dbReference type="InterPro" id="IPR004088">
    <property type="entry name" value="KH_dom_type_1"/>
</dbReference>
<keyword evidence="2" id="KW-0694">RNA-binding</keyword>
<proteinExistence type="predicted"/>